<keyword evidence="2" id="KW-1185">Reference proteome</keyword>
<protein>
    <submittedName>
        <fullName evidence="1">Uncharacterized protein</fullName>
    </submittedName>
</protein>
<sequence>MEEIIRYYTGCAVFDKPSLAQILQSLKSGQINSEGQQFNEISSDGADSPKDGEGFSIEPVSSTTAIYTGELSHCHFSNYVQHKLNEDLQGSDAEQKIQALSPSEDLSKASRLRSKPSTVINAAASFPPPEVSEFLVEIFFEYAQTNYSYIDEQSLRRNLNSFFSQLQPVSPSDASWICTALMVFAIGTQFAHLSSRAGQPDVSKAKNVELDNTPSPEDDVALTFYHAAITLLPDVISLASIESVQAFLLLGVYTLPIDAAGISFTYFGVAIKMAIQNGMHRKYHKGMDARTIELRNRIWWTTYTLEKRICVLHGRPVSISNSEVDAEQPSDFPALRARDRIDTLPNILAMIKLTAVLESARDKISYLRKSPKKLRSSILSSILRVKQELHGYWQTLPTVTYCRDLTPGGPLLRFNIHLALTYHLAHVFIGRIFILSSSRNNNLYTPLEQNISDWSEIQTALVSGCVQSALDIIELCQTLQNEVGLARASYTEFTSCRGALLVILAQQIQERSADLRMASEQGIKLLKYMSLGLYAASAEKSAIEAMETAIRRLDDSSQDQNIEKAGRNGSGSSAYDQFRNWALLWKKGDTETTKLADPCSSALATEYPTTIDTSSLSNLLPLQNFGWDVYSPSFPFEIDEFASVMDFNQ</sequence>
<proteinExistence type="predicted"/>
<evidence type="ECO:0000313" key="2">
    <source>
        <dbReference type="Proteomes" id="UP001172386"/>
    </source>
</evidence>
<evidence type="ECO:0000313" key="1">
    <source>
        <dbReference type="EMBL" id="KAJ9655745.1"/>
    </source>
</evidence>
<accession>A0ACC3A5P1</accession>
<dbReference type="EMBL" id="JAPDRQ010000090">
    <property type="protein sequence ID" value="KAJ9655745.1"/>
    <property type="molecule type" value="Genomic_DNA"/>
</dbReference>
<dbReference type="Proteomes" id="UP001172386">
    <property type="component" value="Unassembled WGS sequence"/>
</dbReference>
<comment type="caution">
    <text evidence="1">The sequence shown here is derived from an EMBL/GenBank/DDBJ whole genome shotgun (WGS) entry which is preliminary data.</text>
</comment>
<name>A0ACC3A5P1_9EURO</name>
<organism evidence="1 2">
    <name type="scientific">Neophaeococcomyces mojaviensis</name>
    <dbReference type="NCBI Taxonomy" id="3383035"/>
    <lineage>
        <taxon>Eukaryota</taxon>
        <taxon>Fungi</taxon>
        <taxon>Dikarya</taxon>
        <taxon>Ascomycota</taxon>
        <taxon>Pezizomycotina</taxon>
        <taxon>Eurotiomycetes</taxon>
        <taxon>Chaetothyriomycetidae</taxon>
        <taxon>Chaetothyriales</taxon>
        <taxon>Chaetothyriales incertae sedis</taxon>
        <taxon>Neophaeococcomyces</taxon>
    </lineage>
</organism>
<reference evidence="1" key="1">
    <citation type="submission" date="2022-10" db="EMBL/GenBank/DDBJ databases">
        <title>Culturing micro-colonial fungi from biological soil crusts in the Mojave desert and describing Neophaeococcomyces mojavensis, and introducing the new genera and species Taxawa tesnikishii.</title>
        <authorList>
            <person name="Kurbessoian T."/>
            <person name="Stajich J.E."/>
        </authorList>
    </citation>
    <scope>NUCLEOTIDE SEQUENCE</scope>
    <source>
        <strain evidence="1">JES_112</strain>
    </source>
</reference>
<gene>
    <name evidence="1" type="ORF">H2198_005451</name>
</gene>